<name>A0A0A8XM03_ACICA</name>
<reference evidence="8 9" key="1">
    <citation type="submission" date="2018-08" db="EMBL/GenBank/DDBJ databases">
        <authorList>
            <person name="Gonzaga-Molto A."/>
        </authorList>
    </citation>
    <scope>NUCLEOTIDE SEQUENCE [LARGE SCALE GENOMIC DNA]</scope>
    <source>
        <strain evidence="8">Acinetobacter calcoaceticus str. 2117</strain>
    </source>
</reference>
<dbReference type="Proteomes" id="UP000294355">
    <property type="component" value="Chromosome"/>
</dbReference>
<proteinExistence type="inferred from homology"/>
<organism evidence="8 9">
    <name type="scientific">Acinetobacter calcoaceticus</name>
    <dbReference type="NCBI Taxonomy" id="471"/>
    <lineage>
        <taxon>Bacteria</taxon>
        <taxon>Pseudomonadati</taxon>
        <taxon>Pseudomonadota</taxon>
        <taxon>Gammaproteobacteria</taxon>
        <taxon>Moraxellales</taxon>
        <taxon>Moraxellaceae</taxon>
        <taxon>Acinetobacter</taxon>
        <taxon>Acinetobacter calcoaceticus/baumannii complex</taxon>
    </lineage>
</organism>
<dbReference type="NCBIfam" id="TIGR00236">
    <property type="entry name" value="wecB"/>
    <property type="match status" value="1"/>
</dbReference>
<dbReference type="STRING" id="471.BUM88_00195"/>
<evidence type="ECO:0000256" key="1">
    <source>
        <dbReference type="ARBA" id="ARBA00023235"/>
    </source>
</evidence>
<dbReference type="RefSeq" id="WP_045437383.1">
    <property type="nucleotide sequence ID" value="NZ_BBQU01000020.1"/>
</dbReference>
<dbReference type="Pfam" id="PF02350">
    <property type="entry name" value="Epimerase_2"/>
    <property type="match status" value="1"/>
</dbReference>
<keyword evidence="1 6" id="KW-0413">Isomerase</keyword>
<sequence length="374" mass="41878">MKRVLLVFGTRPEAIKMAPLALKLQQNIEDFETKVCVTGQHRQMLDQVLELFNLKPDFDLNLMKPGQTLSDVTSGVLKGLEQVFEQWKPDIILVHGDTATTFAASLAGYYHKIKIGHVEAGLRTGDLYSPWPEEANRQLTGVLANYHFAPTNSSYQNLIKENVNPETIIVTGNTVIDALLQVKDKVEQDEDLIQKFEQEFKFLDKSKKLVLVTGHRRENFGQGFLNICTALANLAKKYSDIQIVYPVHLNPNVQKPVNELLSGIDNIFLIQPQDYLPFVYLMNRSYLILTDSGGIQEEAPSLGKPVLVMRDTTERPEAVDAGTVRLVGTDVSTIEKSVSELLENTSLYNAMAAAHNPYGDGTSCQQIIDFLKRN</sequence>
<evidence type="ECO:0000313" key="8">
    <source>
        <dbReference type="EMBL" id="VAX46427.1"/>
    </source>
</evidence>
<dbReference type="Gene3D" id="3.40.50.2000">
    <property type="entry name" value="Glycogen Phosphorylase B"/>
    <property type="match status" value="2"/>
</dbReference>
<dbReference type="EC" id="5.1.3.14" evidence="4"/>
<evidence type="ECO:0000259" key="7">
    <source>
        <dbReference type="Pfam" id="PF02350"/>
    </source>
</evidence>
<evidence type="ECO:0000256" key="2">
    <source>
        <dbReference type="ARBA" id="ARBA00036080"/>
    </source>
</evidence>
<dbReference type="SUPFAM" id="SSF53756">
    <property type="entry name" value="UDP-Glycosyltransferase/glycogen phosphorylase"/>
    <property type="match status" value="1"/>
</dbReference>
<evidence type="ECO:0000256" key="6">
    <source>
        <dbReference type="RuleBase" id="RU003513"/>
    </source>
</evidence>
<feature type="domain" description="UDP-N-acetylglucosamine 2-epimerase" evidence="7">
    <location>
        <begin position="28"/>
        <end position="372"/>
    </location>
</feature>
<protein>
    <recommendedName>
        <fullName evidence="5">UDP-N-acetylglucosamine 2-epimerase</fullName>
        <ecNumber evidence="4">5.1.3.14</ecNumber>
    </recommendedName>
</protein>
<evidence type="ECO:0000256" key="5">
    <source>
        <dbReference type="ARBA" id="ARBA00074883"/>
    </source>
</evidence>
<accession>A0A0A8XM03</accession>
<comment type="similarity">
    <text evidence="3 6">Belongs to the UDP-N-acetylglucosamine 2-epimerase family.</text>
</comment>
<dbReference type="AlphaFoldDB" id="A0A0A8XM03"/>
<dbReference type="CDD" id="cd03786">
    <property type="entry name" value="GTB_UDP-GlcNAc_2-Epimerase"/>
    <property type="match status" value="1"/>
</dbReference>
<dbReference type="PANTHER" id="PTHR43174">
    <property type="entry name" value="UDP-N-ACETYLGLUCOSAMINE 2-EPIMERASE"/>
    <property type="match status" value="1"/>
</dbReference>
<evidence type="ECO:0000256" key="3">
    <source>
        <dbReference type="ARBA" id="ARBA00038209"/>
    </source>
</evidence>
<dbReference type="OrthoDB" id="9803238at2"/>
<dbReference type="FunFam" id="3.40.50.2000:FF:000043">
    <property type="entry name" value="UDP-N-acetylglucosamine 2-epimerase"/>
    <property type="match status" value="1"/>
</dbReference>
<comment type="catalytic activity">
    <reaction evidence="2">
        <text>UDP-N-acetyl-alpha-D-glucosamine = UDP-N-acetyl-alpha-D-mannosamine</text>
        <dbReference type="Rhea" id="RHEA:17213"/>
        <dbReference type="ChEBI" id="CHEBI:57705"/>
        <dbReference type="ChEBI" id="CHEBI:68623"/>
        <dbReference type="EC" id="5.1.3.14"/>
    </reaction>
</comment>
<dbReference type="EMBL" id="LS999521">
    <property type="protein sequence ID" value="VAX46427.1"/>
    <property type="molecule type" value="Genomic_DNA"/>
</dbReference>
<dbReference type="InterPro" id="IPR003331">
    <property type="entry name" value="UDP_GlcNAc_Epimerase_2_dom"/>
</dbReference>
<dbReference type="GO" id="GO:0008761">
    <property type="term" value="F:UDP-N-acetylglucosamine 2-epimerase activity"/>
    <property type="evidence" value="ECO:0007669"/>
    <property type="project" value="UniProtKB-EC"/>
</dbReference>
<evidence type="ECO:0000313" key="9">
    <source>
        <dbReference type="Proteomes" id="UP000294355"/>
    </source>
</evidence>
<dbReference type="InterPro" id="IPR029767">
    <property type="entry name" value="WecB-like"/>
</dbReference>
<evidence type="ECO:0000256" key="4">
    <source>
        <dbReference type="ARBA" id="ARBA00038858"/>
    </source>
</evidence>
<gene>
    <name evidence="8" type="primary">wecB_2</name>
    <name evidence="8" type="ORF">AC2117_03663</name>
</gene>
<dbReference type="PANTHER" id="PTHR43174:SF2">
    <property type="entry name" value="UDP-N-ACETYLGLUCOSAMINE 2-EPIMERASE"/>
    <property type="match status" value="1"/>
</dbReference>